<feature type="transmembrane region" description="Helical" evidence="13">
    <location>
        <begin position="131"/>
        <end position="159"/>
    </location>
</feature>
<dbReference type="Pfam" id="PF01292">
    <property type="entry name" value="Ni_hydr_CYTB"/>
    <property type="match status" value="1"/>
</dbReference>
<feature type="transmembrane region" description="Helical" evidence="13">
    <location>
        <begin position="179"/>
        <end position="197"/>
    </location>
</feature>
<keyword evidence="14" id="KW-0732">Signal</keyword>
<keyword evidence="9" id="KW-0249">Electron transport</keyword>
<feature type="signal peptide" evidence="14">
    <location>
        <begin position="1"/>
        <end position="31"/>
    </location>
</feature>
<organism evidence="16 17">
    <name type="scientific">Sulfitobacter guttiformis</name>
    <dbReference type="NCBI Taxonomy" id="74349"/>
    <lineage>
        <taxon>Bacteria</taxon>
        <taxon>Pseudomonadati</taxon>
        <taxon>Pseudomonadota</taxon>
        <taxon>Alphaproteobacteria</taxon>
        <taxon>Rhodobacterales</taxon>
        <taxon>Roseobacteraceae</taxon>
        <taxon>Sulfitobacter</taxon>
    </lineage>
</organism>
<dbReference type="GO" id="GO:0008863">
    <property type="term" value="F:formate dehydrogenase (NAD+) activity"/>
    <property type="evidence" value="ECO:0007669"/>
    <property type="project" value="InterPro"/>
</dbReference>
<dbReference type="GO" id="GO:0046872">
    <property type="term" value="F:metal ion binding"/>
    <property type="evidence" value="ECO:0007669"/>
    <property type="project" value="UniProtKB-KW"/>
</dbReference>
<evidence type="ECO:0000256" key="8">
    <source>
        <dbReference type="ARBA" id="ARBA00022723"/>
    </source>
</evidence>
<evidence type="ECO:0000259" key="15">
    <source>
        <dbReference type="Pfam" id="PF01292"/>
    </source>
</evidence>
<proteinExistence type="inferred from homology"/>
<dbReference type="Proteomes" id="UP000284407">
    <property type="component" value="Unassembled WGS sequence"/>
</dbReference>
<evidence type="ECO:0000256" key="12">
    <source>
        <dbReference type="ARBA" id="ARBA00023136"/>
    </source>
</evidence>
<keyword evidence="10 13" id="KW-1133">Transmembrane helix</keyword>
<feature type="domain" description="Cytochrome b561 bacterial/Ni-hydrogenase" evidence="15">
    <location>
        <begin position="124"/>
        <end position="300"/>
    </location>
</feature>
<keyword evidence="12 13" id="KW-0472">Membrane</keyword>
<evidence type="ECO:0000256" key="4">
    <source>
        <dbReference type="ARBA" id="ARBA00022448"/>
    </source>
</evidence>
<dbReference type="GO" id="GO:0009055">
    <property type="term" value="F:electron transfer activity"/>
    <property type="evidence" value="ECO:0007669"/>
    <property type="project" value="InterPro"/>
</dbReference>
<keyword evidence="7 13" id="KW-0812">Transmembrane</keyword>
<dbReference type="GO" id="GO:0009326">
    <property type="term" value="C:formate dehydrogenase complex"/>
    <property type="evidence" value="ECO:0007669"/>
    <property type="project" value="InterPro"/>
</dbReference>
<evidence type="ECO:0000313" key="16">
    <source>
        <dbReference type="EMBL" id="RKE94245.1"/>
    </source>
</evidence>
<evidence type="ECO:0000256" key="14">
    <source>
        <dbReference type="SAM" id="SignalP"/>
    </source>
</evidence>
<feature type="transmembrane region" description="Helical" evidence="13">
    <location>
        <begin position="85"/>
        <end position="107"/>
    </location>
</feature>
<feature type="transmembrane region" description="Helical" evidence="13">
    <location>
        <begin position="274"/>
        <end position="293"/>
    </location>
</feature>
<dbReference type="Gene3D" id="1.20.950.20">
    <property type="entry name" value="Transmembrane di-heme cytochromes, Chain C"/>
    <property type="match status" value="1"/>
</dbReference>
<dbReference type="InterPro" id="IPR006471">
    <property type="entry name" value="Formate_DH_gsu"/>
</dbReference>
<dbReference type="NCBIfam" id="TIGR01583">
    <property type="entry name" value="formate-DH-gamm"/>
    <property type="match status" value="1"/>
</dbReference>
<keyword evidence="8" id="KW-0479">Metal-binding</keyword>
<dbReference type="InterPro" id="IPR016174">
    <property type="entry name" value="Di-haem_cyt_TM"/>
</dbReference>
<evidence type="ECO:0000256" key="3">
    <source>
        <dbReference type="ARBA" id="ARBA00010747"/>
    </source>
</evidence>
<dbReference type="GO" id="GO:0005886">
    <property type="term" value="C:plasma membrane"/>
    <property type="evidence" value="ECO:0007669"/>
    <property type="project" value="UniProtKB-SubCell"/>
</dbReference>
<comment type="cofactor">
    <cofactor evidence="1">
        <name>heme</name>
        <dbReference type="ChEBI" id="CHEBI:30413"/>
    </cofactor>
</comment>
<dbReference type="InterPro" id="IPR051817">
    <property type="entry name" value="FDH_cytochrome_b556_subunit"/>
</dbReference>
<dbReference type="STRING" id="1443111.Z949_1120"/>
<evidence type="ECO:0000313" key="17">
    <source>
        <dbReference type="Proteomes" id="UP000284407"/>
    </source>
</evidence>
<dbReference type="RefSeq" id="WP_025061722.1">
    <property type="nucleotide sequence ID" value="NZ_RAQK01000002.1"/>
</dbReference>
<comment type="similarity">
    <text evidence="3">Belongs to the formate dehydrogenase gamma subunit family.</text>
</comment>
<keyword evidence="4" id="KW-0813">Transport</keyword>
<gene>
    <name evidence="16" type="ORF">C8N30_3363</name>
</gene>
<dbReference type="GO" id="GO:0015944">
    <property type="term" value="P:formate oxidation"/>
    <property type="evidence" value="ECO:0007669"/>
    <property type="project" value="TreeGrafter"/>
</dbReference>
<sequence length="344" mass="37393">MKNLSQRLSAFIAVLTLLAFSGIAAPTTAQAQQVNPTEQSVTEEQLFNTLKDEEAVSGRVSIPDKQAAGLIKPGNKSWAGTHNGLVRTLTIVAILGAVIGLALFYMIRGRIRIDGKFSGMRILRFSAIERFAHWLMSGSFVVLALTGLNLVFGRIIILPWLGEGAFSTLTHWGKVSHNYVGWAFMLGLALAFVFWVAHNIPEKLDVEWLKQGGGLFKKGVHPPAKKFNAGQKIIFWSTMAGGAILSLTGLLLLFPGVQILGLGAEQADWHFYQLVHGLVAAGLTFIIIAHIYIGSIGMEGAFDAMGKGDVDLNWAKEHHSLWVDEVQANQIEKITPAKGTQPAE</sequence>
<evidence type="ECO:0000256" key="7">
    <source>
        <dbReference type="ARBA" id="ARBA00022692"/>
    </source>
</evidence>
<dbReference type="PANTHER" id="PTHR30074:SF6">
    <property type="entry name" value="FORMATE DEHYDROGENASE GAMMA SUBUNIT"/>
    <property type="match status" value="1"/>
</dbReference>
<evidence type="ECO:0000256" key="1">
    <source>
        <dbReference type="ARBA" id="ARBA00001971"/>
    </source>
</evidence>
<feature type="transmembrane region" description="Helical" evidence="13">
    <location>
        <begin position="233"/>
        <end position="254"/>
    </location>
</feature>
<dbReference type="GO" id="GO:0022904">
    <property type="term" value="P:respiratory electron transport chain"/>
    <property type="evidence" value="ECO:0007669"/>
    <property type="project" value="InterPro"/>
</dbReference>
<reference evidence="16 17" key="1">
    <citation type="submission" date="2018-09" db="EMBL/GenBank/DDBJ databases">
        <title>Genomic Encyclopedia of Archaeal and Bacterial Type Strains, Phase II (KMG-II): from individual species to whole genera.</title>
        <authorList>
            <person name="Goeker M."/>
        </authorList>
    </citation>
    <scope>NUCLEOTIDE SEQUENCE [LARGE SCALE GENOMIC DNA]</scope>
    <source>
        <strain evidence="16 17">DSM 11458</strain>
    </source>
</reference>
<name>A0A420DJ69_9RHOB</name>
<dbReference type="SUPFAM" id="SSF81342">
    <property type="entry name" value="Transmembrane di-heme cytochromes"/>
    <property type="match status" value="1"/>
</dbReference>
<evidence type="ECO:0000256" key="6">
    <source>
        <dbReference type="ARBA" id="ARBA00022617"/>
    </source>
</evidence>
<keyword evidence="11" id="KW-0408">Iron</keyword>
<keyword evidence="17" id="KW-1185">Reference proteome</keyword>
<dbReference type="GO" id="GO:0009061">
    <property type="term" value="P:anaerobic respiration"/>
    <property type="evidence" value="ECO:0007669"/>
    <property type="project" value="TreeGrafter"/>
</dbReference>
<dbReference type="PANTHER" id="PTHR30074">
    <property type="entry name" value="FORMATE DEHYDROGENASE, NITRATE-INDUCIBLE, CYTOCHROME B556 FDN SUBUNIT"/>
    <property type="match status" value="1"/>
</dbReference>
<evidence type="ECO:0000256" key="5">
    <source>
        <dbReference type="ARBA" id="ARBA00022475"/>
    </source>
</evidence>
<dbReference type="GO" id="GO:0036397">
    <property type="term" value="F:formate dehydrogenase (quinone) activity"/>
    <property type="evidence" value="ECO:0007669"/>
    <property type="project" value="TreeGrafter"/>
</dbReference>
<evidence type="ECO:0000256" key="11">
    <source>
        <dbReference type="ARBA" id="ARBA00023004"/>
    </source>
</evidence>
<dbReference type="AlphaFoldDB" id="A0A420DJ69"/>
<dbReference type="OrthoDB" id="9790598at2"/>
<comment type="caution">
    <text evidence="16">The sequence shown here is derived from an EMBL/GenBank/DDBJ whole genome shotgun (WGS) entry which is preliminary data.</text>
</comment>
<evidence type="ECO:0000256" key="13">
    <source>
        <dbReference type="SAM" id="Phobius"/>
    </source>
</evidence>
<protein>
    <submittedName>
        <fullName evidence="16">Formate dehydrogenase gamma subunit</fullName>
    </submittedName>
</protein>
<dbReference type="InterPro" id="IPR011577">
    <property type="entry name" value="Cyt_b561_bac/Ni-Hgenase"/>
</dbReference>
<feature type="chain" id="PRO_5019030489" evidence="14">
    <location>
        <begin position="32"/>
        <end position="344"/>
    </location>
</feature>
<keyword evidence="6" id="KW-0349">Heme</keyword>
<keyword evidence="5" id="KW-1003">Cell membrane</keyword>
<evidence type="ECO:0000256" key="10">
    <source>
        <dbReference type="ARBA" id="ARBA00022989"/>
    </source>
</evidence>
<dbReference type="EMBL" id="RAQK01000002">
    <property type="protein sequence ID" value="RKE94245.1"/>
    <property type="molecule type" value="Genomic_DNA"/>
</dbReference>
<evidence type="ECO:0000256" key="2">
    <source>
        <dbReference type="ARBA" id="ARBA00004651"/>
    </source>
</evidence>
<comment type="subcellular location">
    <subcellularLocation>
        <location evidence="2">Cell membrane</location>
        <topology evidence="2">Multi-pass membrane protein</topology>
    </subcellularLocation>
</comment>
<evidence type="ECO:0000256" key="9">
    <source>
        <dbReference type="ARBA" id="ARBA00022982"/>
    </source>
</evidence>
<accession>A0A420DJ69</accession>